<dbReference type="KEGG" id="ckw:CKALI_11215"/>
<keyword evidence="1" id="KW-1133">Transmembrane helix</keyword>
<keyword evidence="1" id="KW-0472">Membrane</keyword>
<sequence length="113" mass="12760">MVFPTTLPDNAWGALSIFFIMIASLAANRVFTHGAKEQTKQNDNDTRAQVLLDTFTGEIAKLKSQMEAGFAERDARLDDFEKKYHAALGHIRDWRRHYPLAALPTPTEIEADL</sequence>
<gene>
    <name evidence="2" type="ORF">CKALI_11215</name>
</gene>
<evidence type="ECO:0000313" key="3">
    <source>
        <dbReference type="Proteomes" id="UP000427071"/>
    </source>
</evidence>
<evidence type="ECO:0000313" key="2">
    <source>
        <dbReference type="EMBL" id="QGU03087.1"/>
    </source>
</evidence>
<reference evidence="3" key="1">
    <citation type="submission" date="2019-11" db="EMBL/GenBank/DDBJ databases">
        <title>Complete genome sequence of Corynebacterium kalinowskii 1959, a novel Corynebacterium species isolated from soil of a small paddock in Vilsendorf, Germany.</title>
        <authorList>
            <person name="Schaffert L."/>
            <person name="Ruwe M."/>
            <person name="Milse J."/>
            <person name="Hanuschka K."/>
            <person name="Ortseifen V."/>
            <person name="Droste J."/>
            <person name="Brandt D."/>
            <person name="Schlueter L."/>
            <person name="Kutter Y."/>
            <person name="Vinke S."/>
            <person name="Viehoefer P."/>
            <person name="Jacob L."/>
            <person name="Luebke N.-C."/>
            <person name="Schulte-Berndt E."/>
            <person name="Hain C."/>
            <person name="Linder M."/>
            <person name="Schmidt P."/>
            <person name="Wollenschlaeger L."/>
            <person name="Luttermann T."/>
            <person name="Thieme E."/>
            <person name="Hassa J."/>
            <person name="Haak M."/>
            <person name="Wittchen M."/>
            <person name="Mentz A."/>
            <person name="Persicke M."/>
            <person name="Busche T."/>
            <person name="Ruckert C."/>
        </authorList>
    </citation>
    <scope>NUCLEOTIDE SEQUENCE [LARGE SCALE GENOMIC DNA]</scope>
    <source>
        <strain evidence="3">1959</strain>
    </source>
</reference>
<keyword evidence="1" id="KW-0812">Transmembrane</keyword>
<protein>
    <submittedName>
        <fullName evidence="2">Uncharacterized protein</fullName>
    </submittedName>
</protein>
<name>A0A6B8VTY7_9CORY</name>
<feature type="transmembrane region" description="Helical" evidence="1">
    <location>
        <begin position="12"/>
        <end position="31"/>
    </location>
</feature>
<organism evidence="2 3">
    <name type="scientific">Corynebacterium kalinowskii</name>
    <dbReference type="NCBI Taxonomy" id="2675216"/>
    <lineage>
        <taxon>Bacteria</taxon>
        <taxon>Bacillati</taxon>
        <taxon>Actinomycetota</taxon>
        <taxon>Actinomycetes</taxon>
        <taxon>Mycobacteriales</taxon>
        <taxon>Corynebacteriaceae</taxon>
        <taxon>Corynebacterium</taxon>
    </lineage>
</organism>
<proteinExistence type="predicted"/>
<dbReference type="EMBL" id="CP046452">
    <property type="protein sequence ID" value="QGU03087.1"/>
    <property type="molecule type" value="Genomic_DNA"/>
</dbReference>
<dbReference type="Proteomes" id="UP000427071">
    <property type="component" value="Chromosome"/>
</dbReference>
<accession>A0A6B8VTY7</accession>
<dbReference type="AlphaFoldDB" id="A0A6B8VTY7"/>
<evidence type="ECO:0000256" key="1">
    <source>
        <dbReference type="SAM" id="Phobius"/>
    </source>
</evidence>
<keyword evidence="3" id="KW-1185">Reference proteome</keyword>
<dbReference type="RefSeq" id="WP_156193410.1">
    <property type="nucleotide sequence ID" value="NZ_CP046452.1"/>
</dbReference>